<dbReference type="AlphaFoldDB" id="A0A1M3SZV4"/>
<dbReference type="EMBL" id="KV878263">
    <property type="protein sequence ID" value="OJZ80008.1"/>
    <property type="molecule type" value="Genomic_DNA"/>
</dbReference>
<dbReference type="Proteomes" id="UP000184063">
    <property type="component" value="Unassembled WGS sequence"/>
</dbReference>
<dbReference type="Pfam" id="PF11951">
    <property type="entry name" value="Fungal_trans_2"/>
    <property type="match status" value="1"/>
</dbReference>
<name>A0A1M3SZV4_ASPLC</name>
<protein>
    <recommendedName>
        <fullName evidence="3">Zn(2)-C6 fungal-type domain-containing protein</fullName>
    </recommendedName>
</protein>
<accession>A0A1M3SZV4</accession>
<sequence length="410" mass="46967">MPNSGCHQDKSPMNCESCKRRHEKCDKSLPQWYAFPRSTVHGAESVNQRSGRCIERSVSCNYTNTAVIEEGPKYWRPIRPEMNYLPLNKLIDLITKLYESLEQRGMRDYTIWAQKLPLFYSMAGSDNLVMSSLLTLSASLLATIEPKVGIKQTYFYFRQTAVEQLRIASSKLCRENYDEVLAATMLLLWADSERSSWIALWTGLKSVFYSMPQEWRYESELAKFLETEQYLQTLDSSSIVSCQFNNKNLSGLADTITVLRHIQRQLVHIKKHYNQVNKLVDFLDKFLGDICSLSPDQAFQHVHILRQWLFWLPPVMLRDGVDDTIGLAVLAQFFAVGLNLHCLFPELGCHDLGPLAVGPIKEIDRTVRGRNMAKPHDPDVQLAMYLMGMPQSIATKYRDRLIADESAVGL</sequence>
<evidence type="ECO:0008006" key="3">
    <source>
        <dbReference type="Google" id="ProtNLM"/>
    </source>
</evidence>
<dbReference type="InterPro" id="IPR021858">
    <property type="entry name" value="Fun_TF"/>
</dbReference>
<dbReference type="VEuPathDB" id="FungiDB:ASPFODRAFT_201029"/>
<dbReference type="InterPro" id="IPR052400">
    <property type="entry name" value="Zn2-C6_fungal_TF"/>
</dbReference>
<dbReference type="PANTHER" id="PTHR47657">
    <property type="entry name" value="STEROL REGULATORY ELEMENT-BINDING PROTEIN ECM22"/>
    <property type="match status" value="1"/>
</dbReference>
<proteinExistence type="predicted"/>
<evidence type="ECO:0000313" key="1">
    <source>
        <dbReference type="EMBL" id="OJZ80008.1"/>
    </source>
</evidence>
<evidence type="ECO:0000313" key="2">
    <source>
        <dbReference type="Proteomes" id="UP000184063"/>
    </source>
</evidence>
<dbReference type="GO" id="GO:0000981">
    <property type="term" value="F:DNA-binding transcription factor activity, RNA polymerase II-specific"/>
    <property type="evidence" value="ECO:0007669"/>
    <property type="project" value="TreeGrafter"/>
</dbReference>
<dbReference type="PANTHER" id="PTHR47657:SF12">
    <property type="entry name" value="ZN(II)2CYS6 TRANSCRIPTION FACTOR (EUROFUNG)"/>
    <property type="match status" value="1"/>
</dbReference>
<reference evidence="2" key="1">
    <citation type="journal article" date="2017" name="Genome Biol.">
        <title>Comparative genomics reveals high biological diversity and specific adaptations in the industrially and medically important fungal genus Aspergillus.</title>
        <authorList>
            <person name="de Vries R.P."/>
            <person name="Riley R."/>
            <person name="Wiebenga A."/>
            <person name="Aguilar-Osorio G."/>
            <person name="Amillis S."/>
            <person name="Uchima C.A."/>
            <person name="Anderluh G."/>
            <person name="Asadollahi M."/>
            <person name="Askin M."/>
            <person name="Barry K."/>
            <person name="Battaglia E."/>
            <person name="Bayram O."/>
            <person name="Benocci T."/>
            <person name="Braus-Stromeyer S.A."/>
            <person name="Caldana C."/>
            <person name="Canovas D."/>
            <person name="Cerqueira G.C."/>
            <person name="Chen F."/>
            <person name="Chen W."/>
            <person name="Choi C."/>
            <person name="Clum A."/>
            <person name="Dos Santos R.A."/>
            <person name="Damasio A.R."/>
            <person name="Diallinas G."/>
            <person name="Emri T."/>
            <person name="Fekete E."/>
            <person name="Flipphi M."/>
            <person name="Freyberg S."/>
            <person name="Gallo A."/>
            <person name="Gournas C."/>
            <person name="Habgood R."/>
            <person name="Hainaut M."/>
            <person name="Harispe M.L."/>
            <person name="Henrissat B."/>
            <person name="Hilden K.S."/>
            <person name="Hope R."/>
            <person name="Hossain A."/>
            <person name="Karabika E."/>
            <person name="Karaffa L."/>
            <person name="Karanyi Z."/>
            <person name="Krasevec N."/>
            <person name="Kuo A."/>
            <person name="Kusch H."/>
            <person name="LaButti K."/>
            <person name="Lagendijk E.L."/>
            <person name="Lapidus A."/>
            <person name="Levasseur A."/>
            <person name="Lindquist E."/>
            <person name="Lipzen A."/>
            <person name="Logrieco A.F."/>
            <person name="MacCabe A."/>
            <person name="Maekelae M.R."/>
            <person name="Malavazi I."/>
            <person name="Melin P."/>
            <person name="Meyer V."/>
            <person name="Mielnichuk N."/>
            <person name="Miskei M."/>
            <person name="Molnar A.P."/>
            <person name="Mule G."/>
            <person name="Ngan C.Y."/>
            <person name="Orejas M."/>
            <person name="Orosz E."/>
            <person name="Ouedraogo J.P."/>
            <person name="Overkamp K.M."/>
            <person name="Park H.-S."/>
            <person name="Perrone G."/>
            <person name="Piumi F."/>
            <person name="Punt P.J."/>
            <person name="Ram A.F."/>
            <person name="Ramon A."/>
            <person name="Rauscher S."/>
            <person name="Record E."/>
            <person name="Riano-Pachon D.M."/>
            <person name="Robert V."/>
            <person name="Roehrig J."/>
            <person name="Ruller R."/>
            <person name="Salamov A."/>
            <person name="Salih N.S."/>
            <person name="Samson R.A."/>
            <person name="Sandor E."/>
            <person name="Sanguinetti M."/>
            <person name="Schuetze T."/>
            <person name="Sepcic K."/>
            <person name="Shelest E."/>
            <person name="Sherlock G."/>
            <person name="Sophianopoulou V."/>
            <person name="Squina F.M."/>
            <person name="Sun H."/>
            <person name="Susca A."/>
            <person name="Todd R.B."/>
            <person name="Tsang A."/>
            <person name="Unkles S.E."/>
            <person name="van de Wiele N."/>
            <person name="van Rossen-Uffink D."/>
            <person name="Oliveira J.V."/>
            <person name="Vesth T.C."/>
            <person name="Visser J."/>
            <person name="Yu J.-H."/>
            <person name="Zhou M."/>
            <person name="Andersen M.R."/>
            <person name="Archer D.B."/>
            <person name="Baker S.E."/>
            <person name="Benoit I."/>
            <person name="Brakhage A.A."/>
            <person name="Braus G.H."/>
            <person name="Fischer R."/>
            <person name="Frisvad J.C."/>
            <person name="Goldman G.H."/>
            <person name="Houbraken J."/>
            <person name="Oakley B."/>
            <person name="Pocsi I."/>
            <person name="Scazzocchio C."/>
            <person name="Seiboth B."/>
            <person name="vanKuyk P.A."/>
            <person name="Wortman J."/>
            <person name="Dyer P.S."/>
            <person name="Grigoriev I.V."/>
        </authorList>
    </citation>
    <scope>NUCLEOTIDE SEQUENCE [LARGE SCALE GENOMIC DNA]</scope>
    <source>
        <strain evidence="2">CBS 106.47</strain>
    </source>
</reference>
<organism evidence="1 2">
    <name type="scientific">Aspergillus luchuensis (strain CBS 106.47)</name>
    <dbReference type="NCBI Taxonomy" id="1137211"/>
    <lineage>
        <taxon>Eukaryota</taxon>
        <taxon>Fungi</taxon>
        <taxon>Dikarya</taxon>
        <taxon>Ascomycota</taxon>
        <taxon>Pezizomycotina</taxon>
        <taxon>Eurotiomycetes</taxon>
        <taxon>Eurotiomycetidae</taxon>
        <taxon>Eurotiales</taxon>
        <taxon>Aspergillaceae</taxon>
        <taxon>Aspergillus</taxon>
        <taxon>Aspergillus subgen. Circumdati</taxon>
    </lineage>
</organism>
<gene>
    <name evidence="1" type="ORF">ASPFODRAFT_201029</name>
</gene>
<dbReference type="OrthoDB" id="4421621at2759"/>